<dbReference type="Proteomes" id="UP000190328">
    <property type="component" value="Unassembled WGS sequence"/>
</dbReference>
<comment type="catalytic activity">
    <reaction evidence="7">
        <text>L-methionine + H2O = methanethiol + 2-oxobutanoate + NH4(+)</text>
        <dbReference type="Rhea" id="RHEA:23800"/>
        <dbReference type="ChEBI" id="CHEBI:15377"/>
        <dbReference type="ChEBI" id="CHEBI:16007"/>
        <dbReference type="ChEBI" id="CHEBI:16763"/>
        <dbReference type="ChEBI" id="CHEBI:28938"/>
        <dbReference type="ChEBI" id="CHEBI:57844"/>
        <dbReference type="EC" id="4.4.1.11"/>
    </reaction>
    <physiologicalReaction direction="left-to-right" evidence="7">
        <dbReference type="Rhea" id="RHEA:23801"/>
    </physiologicalReaction>
</comment>
<evidence type="ECO:0000256" key="3">
    <source>
        <dbReference type="ARBA" id="ARBA00022898"/>
    </source>
</evidence>
<dbReference type="SUPFAM" id="SSF53383">
    <property type="entry name" value="PLP-dependent transferases"/>
    <property type="match status" value="1"/>
</dbReference>
<evidence type="ECO:0000256" key="7">
    <source>
        <dbReference type="ARBA" id="ARBA00052699"/>
    </source>
</evidence>
<evidence type="ECO:0000256" key="8">
    <source>
        <dbReference type="PIRSR" id="PIRSR001434-2"/>
    </source>
</evidence>
<evidence type="ECO:0000313" key="11">
    <source>
        <dbReference type="Proteomes" id="UP000190328"/>
    </source>
</evidence>
<evidence type="ECO:0000256" key="5">
    <source>
        <dbReference type="ARBA" id="ARBA00047199"/>
    </source>
</evidence>
<dbReference type="CDD" id="cd00614">
    <property type="entry name" value="CGS_like"/>
    <property type="match status" value="1"/>
</dbReference>
<dbReference type="InterPro" id="IPR015422">
    <property type="entry name" value="PyrdxlP-dep_Trfase_small"/>
</dbReference>
<dbReference type="GO" id="GO:0003962">
    <property type="term" value="F:cystathionine gamma-synthase activity"/>
    <property type="evidence" value="ECO:0007669"/>
    <property type="project" value="TreeGrafter"/>
</dbReference>
<dbReference type="STRING" id="263852.SAMN02745116_02148"/>
<name>A0A1T4QCY1_9ENTE</name>
<comment type="cofactor">
    <cofactor evidence="1 9">
        <name>pyridoxal 5'-phosphate</name>
        <dbReference type="ChEBI" id="CHEBI:597326"/>
    </cofactor>
</comment>
<dbReference type="GO" id="GO:0019343">
    <property type="term" value="P:cysteine biosynthetic process via cystathionine"/>
    <property type="evidence" value="ECO:0007669"/>
    <property type="project" value="TreeGrafter"/>
</dbReference>
<dbReference type="InterPro" id="IPR015421">
    <property type="entry name" value="PyrdxlP-dep_Trfase_major"/>
</dbReference>
<proteinExistence type="inferred from homology"/>
<dbReference type="GO" id="GO:0030170">
    <property type="term" value="F:pyridoxal phosphate binding"/>
    <property type="evidence" value="ECO:0007669"/>
    <property type="project" value="InterPro"/>
</dbReference>
<dbReference type="GO" id="GO:0005737">
    <property type="term" value="C:cytoplasm"/>
    <property type="evidence" value="ECO:0007669"/>
    <property type="project" value="TreeGrafter"/>
</dbReference>
<keyword evidence="3 8" id="KW-0663">Pyridoxal phosphate</keyword>
<feature type="modified residue" description="N6-(pyridoxal phosphate)lysine" evidence="8">
    <location>
        <position position="194"/>
    </location>
</feature>
<dbReference type="OrthoDB" id="9780685at2"/>
<dbReference type="GO" id="GO:0047982">
    <property type="term" value="F:homocysteine desulfhydrase activity"/>
    <property type="evidence" value="ECO:0007669"/>
    <property type="project" value="UniProtKB-EC"/>
</dbReference>
<dbReference type="PIRSF" id="PIRSF001434">
    <property type="entry name" value="CGS"/>
    <property type="match status" value="1"/>
</dbReference>
<evidence type="ECO:0000256" key="4">
    <source>
        <dbReference type="ARBA" id="ARBA00047175"/>
    </source>
</evidence>
<evidence type="ECO:0000256" key="2">
    <source>
        <dbReference type="ARBA" id="ARBA00009077"/>
    </source>
</evidence>
<dbReference type="AlphaFoldDB" id="A0A1T4QCY1"/>
<dbReference type="EMBL" id="FUXI01000028">
    <property type="protein sequence ID" value="SKA01476.1"/>
    <property type="molecule type" value="Genomic_DNA"/>
</dbReference>
<dbReference type="GO" id="GO:0018826">
    <property type="term" value="F:methionine gamma-lyase activity"/>
    <property type="evidence" value="ECO:0007669"/>
    <property type="project" value="UniProtKB-EC"/>
</dbReference>
<dbReference type="FunFam" id="3.40.640.10:FF:000046">
    <property type="entry name" value="Cystathionine gamma-lyase"/>
    <property type="match status" value="1"/>
</dbReference>
<comment type="similarity">
    <text evidence="2 9">Belongs to the trans-sulfuration enzymes family.</text>
</comment>
<dbReference type="PANTHER" id="PTHR11808">
    <property type="entry name" value="TRANS-SULFURATION ENZYME FAMILY MEMBER"/>
    <property type="match status" value="1"/>
</dbReference>
<evidence type="ECO:0000256" key="9">
    <source>
        <dbReference type="RuleBase" id="RU362118"/>
    </source>
</evidence>
<dbReference type="GO" id="GO:0019346">
    <property type="term" value="P:transsulfuration"/>
    <property type="evidence" value="ECO:0007669"/>
    <property type="project" value="InterPro"/>
</dbReference>
<protein>
    <recommendedName>
        <fullName evidence="4">homocysteine desulfhydrase</fullName>
        <ecNumber evidence="4">4.4.1.2</ecNumber>
    </recommendedName>
    <alternativeName>
        <fullName evidence="5">Homocysteine desulfhydrase</fullName>
    </alternativeName>
</protein>
<dbReference type="InterPro" id="IPR015424">
    <property type="entry name" value="PyrdxlP-dep_Trfase"/>
</dbReference>
<sequence length="381" mass="42588">MKLDTFVVTGISSKETPHNAVTPPIYLTSTYEQEGLDEFGEYQYSRASNPTRTHLEKLVAGCENARFALAYSSGMAASSAFFSLFQPKDKVLFNSEIYGGTYAFVQKYFQQYGIEYELVENLNEYSLEDFDENVKGIFIETPSNPLLRVSDIQKISDLAHQKGIVVAVDNTFLTPYYQKPLALGADVVVYSATKYFGGHADAIGGLITTNNETLHEKLRFFQINQGAILSPFECYSFIRGIKTLSVRLDRQTENTKAIVAFLQHHKDVENVYFAGSANKAEREIQERQASGIGALISFSLKETIDLDVFLKALQRFDLAASLGGVESLIEHIGKMSHQSFSEEELKILGISNRHLRLAIGIENKEDLIEDLAQALEKARLS</sequence>
<reference evidence="10 11" key="1">
    <citation type="submission" date="2017-02" db="EMBL/GenBank/DDBJ databases">
        <authorList>
            <person name="Peterson S.W."/>
        </authorList>
    </citation>
    <scope>NUCLEOTIDE SEQUENCE [LARGE SCALE GENOMIC DNA]</scope>
    <source>
        <strain evidence="10 11">ATCC BAA-1030</strain>
    </source>
</reference>
<evidence type="ECO:0000313" key="10">
    <source>
        <dbReference type="EMBL" id="SKA01476.1"/>
    </source>
</evidence>
<accession>A0A1T4QCY1</accession>
<evidence type="ECO:0000256" key="1">
    <source>
        <dbReference type="ARBA" id="ARBA00001933"/>
    </source>
</evidence>
<comment type="catalytic activity">
    <reaction evidence="6">
        <text>L-homocysteine + H2O = 2-oxobutanoate + hydrogen sulfide + NH4(+) + H(+)</text>
        <dbReference type="Rhea" id="RHEA:14501"/>
        <dbReference type="ChEBI" id="CHEBI:15377"/>
        <dbReference type="ChEBI" id="CHEBI:15378"/>
        <dbReference type="ChEBI" id="CHEBI:16763"/>
        <dbReference type="ChEBI" id="CHEBI:28938"/>
        <dbReference type="ChEBI" id="CHEBI:29919"/>
        <dbReference type="ChEBI" id="CHEBI:58199"/>
        <dbReference type="EC" id="4.4.1.2"/>
    </reaction>
    <physiologicalReaction direction="left-to-right" evidence="6">
        <dbReference type="Rhea" id="RHEA:14502"/>
    </physiologicalReaction>
</comment>
<keyword evidence="11" id="KW-1185">Reference proteome</keyword>
<dbReference type="Gene3D" id="3.90.1150.10">
    <property type="entry name" value="Aspartate Aminotransferase, domain 1"/>
    <property type="match status" value="1"/>
</dbReference>
<keyword evidence="10" id="KW-0456">Lyase</keyword>
<dbReference type="Pfam" id="PF01053">
    <property type="entry name" value="Cys_Met_Meta_PP"/>
    <property type="match status" value="1"/>
</dbReference>
<dbReference type="PANTHER" id="PTHR11808:SF15">
    <property type="entry name" value="CYSTATHIONINE GAMMA-LYASE"/>
    <property type="match status" value="1"/>
</dbReference>
<dbReference type="RefSeq" id="WP_078808062.1">
    <property type="nucleotide sequence ID" value="NZ_FUXI01000028.1"/>
</dbReference>
<evidence type="ECO:0000256" key="6">
    <source>
        <dbReference type="ARBA" id="ARBA00048780"/>
    </source>
</evidence>
<gene>
    <name evidence="10" type="ORF">SAMN02745116_02148</name>
</gene>
<dbReference type="GO" id="GO:0004123">
    <property type="term" value="F:cystathionine gamma-lyase activity"/>
    <property type="evidence" value="ECO:0007669"/>
    <property type="project" value="TreeGrafter"/>
</dbReference>
<organism evidence="10 11">
    <name type="scientific">Pilibacter termitis</name>
    <dbReference type="NCBI Taxonomy" id="263852"/>
    <lineage>
        <taxon>Bacteria</taxon>
        <taxon>Bacillati</taxon>
        <taxon>Bacillota</taxon>
        <taxon>Bacilli</taxon>
        <taxon>Lactobacillales</taxon>
        <taxon>Enterococcaceae</taxon>
        <taxon>Pilibacter</taxon>
    </lineage>
</organism>
<dbReference type="EC" id="4.4.1.2" evidence="4"/>
<dbReference type="InterPro" id="IPR000277">
    <property type="entry name" value="Cys/Met-Metab_PyrdxlP-dep_enz"/>
</dbReference>
<dbReference type="Gene3D" id="3.40.640.10">
    <property type="entry name" value="Type I PLP-dependent aspartate aminotransferase-like (Major domain)"/>
    <property type="match status" value="1"/>
</dbReference>